<dbReference type="Proteomes" id="UP000815325">
    <property type="component" value="Unassembled WGS sequence"/>
</dbReference>
<feature type="region of interest" description="Disordered" evidence="1">
    <location>
        <begin position="167"/>
        <end position="240"/>
    </location>
</feature>
<dbReference type="EMBL" id="MU070498">
    <property type="protein sequence ID" value="KAF5827466.1"/>
    <property type="molecule type" value="Genomic_DNA"/>
</dbReference>
<protein>
    <recommendedName>
        <fullName evidence="4">Encoded protein</fullName>
    </recommendedName>
</protein>
<dbReference type="PROSITE" id="PS51257">
    <property type="entry name" value="PROKAR_LIPOPROTEIN"/>
    <property type="match status" value="1"/>
</dbReference>
<gene>
    <name evidence="2" type="ORF">DUNSADRAFT_617</name>
</gene>
<feature type="compositionally biased region" description="Polar residues" evidence="1">
    <location>
        <begin position="231"/>
        <end position="240"/>
    </location>
</feature>
<proteinExistence type="predicted"/>
<evidence type="ECO:0000313" key="3">
    <source>
        <dbReference type="Proteomes" id="UP000815325"/>
    </source>
</evidence>
<accession>A0ABQ7FYP7</accession>
<name>A0ABQ7FYP7_DUNSA</name>
<reference evidence="2" key="1">
    <citation type="submission" date="2017-08" db="EMBL/GenBank/DDBJ databases">
        <authorList>
            <person name="Polle J.E."/>
            <person name="Barry K."/>
            <person name="Cushman J."/>
            <person name="Schmutz J."/>
            <person name="Tran D."/>
            <person name="Hathwaick L.T."/>
            <person name="Yim W.C."/>
            <person name="Jenkins J."/>
            <person name="Mckie-Krisberg Z.M."/>
            <person name="Prochnik S."/>
            <person name="Lindquist E."/>
            <person name="Dockter R.B."/>
            <person name="Adam C."/>
            <person name="Molina H."/>
            <person name="Bunkerborg J."/>
            <person name="Jin E."/>
            <person name="Buchheim M."/>
            <person name="Magnuson J."/>
        </authorList>
    </citation>
    <scope>NUCLEOTIDE SEQUENCE</scope>
    <source>
        <strain evidence="2">CCAP 19/18</strain>
    </source>
</reference>
<organism evidence="2 3">
    <name type="scientific">Dunaliella salina</name>
    <name type="common">Green alga</name>
    <name type="synonym">Protococcus salinus</name>
    <dbReference type="NCBI Taxonomy" id="3046"/>
    <lineage>
        <taxon>Eukaryota</taxon>
        <taxon>Viridiplantae</taxon>
        <taxon>Chlorophyta</taxon>
        <taxon>core chlorophytes</taxon>
        <taxon>Chlorophyceae</taxon>
        <taxon>CS clade</taxon>
        <taxon>Chlamydomonadales</taxon>
        <taxon>Dunaliellaceae</taxon>
        <taxon>Dunaliella</taxon>
    </lineage>
</organism>
<keyword evidence="3" id="KW-1185">Reference proteome</keyword>
<evidence type="ECO:0000256" key="1">
    <source>
        <dbReference type="SAM" id="MobiDB-lite"/>
    </source>
</evidence>
<comment type="caution">
    <text evidence="2">The sequence shown here is derived from an EMBL/GenBank/DDBJ whole genome shotgun (WGS) entry which is preliminary data.</text>
</comment>
<feature type="compositionally biased region" description="Basic residues" evidence="1">
    <location>
        <begin position="212"/>
        <end position="222"/>
    </location>
</feature>
<evidence type="ECO:0000313" key="2">
    <source>
        <dbReference type="EMBL" id="KAF5827466.1"/>
    </source>
</evidence>
<feature type="compositionally biased region" description="Polar residues" evidence="1">
    <location>
        <begin position="167"/>
        <end position="180"/>
    </location>
</feature>
<sequence>MMHALQKGHVQGIFQYGLFMHAHTGIGCTRFCAFAHDHVYVQQSYKVLHSGTDHVTCHYMDAKIAISVRKHEFQGHGCCPWVMKSDTHFGAIAVWRSTLHCRTKIWYFQSISVHKVWEAMLQHCSILPPRSNFPLVCTLHSNSGNSPVHATLRPSNGARHRTDLQSLFQQQRGGLPSTSVAAKRGRTAQPTEEPEAVQGSGATPEPATRPGSKPRGRPKKSKAPSEVPVTSEVQSGSTEGTEWLVALKVQEGVNTKLQCNKEAAGCWHSRRMRRDQSVQQ</sequence>
<evidence type="ECO:0008006" key="4">
    <source>
        <dbReference type="Google" id="ProtNLM"/>
    </source>
</evidence>